<evidence type="ECO:0000256" key="1">
    <source>
        <dbReference type="SAM" id="MobiDB-lite"/>
    </source>
</evidence>
<feature type="region of interest" description="Disordered" evidence="1">
    <location>
        <begin position="426"/>
        <end position="453"/>
    </location>
</feature>
<organism evidence="2">
    <name type="scientific">Timema shepardi</name>
    <name type="common">Walking stick</name>
    <dbReference type="NCBI Taxonomy" id="629360"/>
    <lineage>
        <taxon>Eukaryota</taxon>
        <taxon>Metazoa</taxon>
        <taxon>Ecdysozoa</taxon>
        <taxon>Arthropoda</taxon>
        <taxon>Hexapoda</taxon>
        <taxon>Insecta</taxon>
        <taxon>Pterygota</taxon>
        <taxon>Neoptera</taxon>
        <taxon>Polyneoptera</taxon>
        <taxon>Phasmatodea</taxon>
        <taxon>Timematodea</taxon>
        <taxon>Timematoidea</taxon>
        <taxon>Timematidae</taxon>
        <taxon>Timema</taxon>
    </lineage>
</organism>
<evidence type="ECO:0000313" key="2">
    <source>
        <dbReference type="EMBL" id="CAD7259039.1"/>
    </source>
</evidence>
<name>A0A7R9ASB5_TIMSH</name>
<sequence>MRRYVAVSSLGHKQVAYSSPMASLVLTDSSQLTSDSQHLGLILREVNALIGDCMEYITTVFLVLLKVIKVSKKMGIELHSRILLADLIEIKVERPTSTEMSVLGVGFLAGLYSGIGKVELEEVNSHLRGGRVENHLGKKNSVHPTETRTSISPCSAVELNTTSALVNYATEAVYIGALTFMQASGIMSDENIPDGGTGNDLGQVKSLFVVGRASMTSEALTSIRCILTASATVASLLLLKNAVTCFRGSMVCGVTLLLDYTADDRDVRPSSRFILFIKLLSRPRPTKRQGDLFKVTDRTPEHGENTPTVPMSHALSQWFGVSVDGRTSPAANPVTLVKESRRDESSVVVVDIEDPLKVVGKRPFKMSKVADIPELALREQQCYLYPAVPPSSPDPSYVRMRTSVKHHVAGTVKQVKEGFGNHIDLCRDRGLNPGPPAQRSDTLPLDHQVTHSK</sequence>
<dbReference type="EMBL" id="OC001070">
    <property type="protein sequence ID" value="CAD7259039.1"/>
    <property type="molecule type" value="Genomic_DNA"/>
</dbReference>
<proteinExistence type="predicted"/>
<protein>
    <submittedName>
        <fullName evidence="2">Uncharacterized protein</fullName>
    </submittedName>
</protein>
<reference evidence="2" key="1">
    <citation type="submission" date="2020-11" db="EMBL/GenBank/DDBJ databases">
        <authorList>
            <person name="Tran Van P."/>
        </authorList>
    </citation>
    <scope>NUCLEOTIDE SEQUENCE</scope>
</reference>
<gene>
    <name evidence="2" type="ORF">TSIB3V08_LOCUS3255</name>
</gene>
<accession>A0A7R9ASB5</accession>
<dbReference type="AlphaFoldDB" id="A0A7R9ASB5"/>